<proteinExistence type="predicted"/>
<dbReference type="PANTHER" id="PTHR13211:SF0">
    <property type="entry name" value="TELOMERASE CAJAL BODY PROTEIN 1"/>
    <property type="match status" value="1"/>
</dbReference>
<gene>
    <name evidence="1" type="ORF">TrRE_jg8537</name>
</gene>
<dbReference type="Gene3D" id="2.130.10.10">
    <property type="entry name" value="YVTN repeat-like/Quinoprotein amine dehydrogenase"/>
    <property type="match status" value="1"/>
</dbReference>
<dbReference type="PANTHER" id="PTHR13211">
    <property type="entry name" value="TELOMERASE CAJAL BODY PROTEIN 1"/>
    <property type="match status" value="1"/>
</dbReference>
<dbReference type="InterPro" id="IPR051150">
    <property type="entry name" value="SWT21/TCAB1_mRNA_Telomere"/>
</dbReference>
<dbReference type="OrthoDB" id="239865at2759"/>
<dbReference type="EMBL" id="BRXZ01008453">
    <property type="protein sequence ID" value="GMI26506.1"/>
    <property type="molecule type" value="Genomic_DNA"/>
</dbReference>
<keyword evidence="2" id="KW-1185">Reference proteome</keyword>
<comment type="caution">
    <text evidence="1">The sequence shown here is derived from an EMBL/GenBank/DDBJ whole genome shotgun (WGS) entry which is preliminary data.</text>
</comment>
<accession>A0A9W7FZP2</accession>
<organism evidence="1 2">
    <name type="scientific">Triparma retinervis</name>
    <dbReference type="NCBI Taxonomy" id="2557542"/>
    <lineage>
        <taxon>Eukaryota</taxon>
        <taxon>Sar</taxon>
        <taxon>Stramenopiles</taxon>
        <taxon>Ochrophyta</taxon>
        <taxon>Bolidophyceae</taxon>
        <taxon>Parmales</taxon>
        <taxon>Triparmaceae</taxon>
        <taxon>Triparma</taxon>
    </lineage>
</organism>
<reference evidence="1" key="1">
    <citation type="submission" date="2022-07" db="EMBL/GenBank/DDBJ databases">
        <title>Genome analysis of Parmales, a sister group of diatoms, reveals the evolutionary specialization of diatoms from phago-mixotrophs to photoautotrophs.</title>
        <authorList>
            <person name="Ban H."/>
            <person name="Sato S."/>
            <person name="Yoshikawa S."/>
            <person name="Kazumasa Y."/>
            <person name="Nakamura Y."/>
            <person name="Ichinomiya M."/>
            <person name="Saitoh K."/>
            <person name="Sato N."/>
            <person name="Blanc-Mathieu R."/>
            <person name="Endo H."/>
            <person name="Kuwata A."/>
            <person name="Ogata H."/>
        </authorList>
    </citation>
    <scope>NUCLEOTIDE SEQUENCE</scope>
</reference>
<evidence type="ECO:0000313" key="2">
    <source>
        <dbReference type="Proteomes" id="UP001165082"/>
    </source>
</evidence>
<dbReference type="SUPFAM" id="SSF101898">
    <property type="entry name" value="NHL repeat"/>
    <property type="match status" value="1"/>
</dbReference>
<evidence type="ECO:0000313" key="1">
    <source>
        <dbReference type="EMBL" id="GMI26506.1"/>
    </source>
</evidence>
<dbReference type="Pfam" id="PF00400">
    <property type="entry name" value="WD40"/>
    <property type="match status" value="2"/>
</dbReference>
<dbReference type="Proteomes" id="UP001165082">
    <property type="component" value="Unassembled WGS sequence"/>
</dbReference>
<name>A0A9W7FZP2_9STRA</name>
<dbReference type="AlphaFoldDB" id="A0A9W7FZP2"/>
<dbReference type="InterPro" id="IPR001680">
    <property type="entry name" value="WD40_rpt"/>
</dbReference>
<dbReference type="SMART" id="SM00320">
    <property type="entry name" value="WD40"/>
    <property type="match status" value="2"/>
</dbReference>
<sequence>MDSSDPSTCAYLASSRDQPLQLWDAWTGGMRASYIARDDKDELTAANCCQFSPDGTLIYAGYRNAVRVFRTDRPGLDCEVRKTVDSRKSKDGQRGIISCIAPNLDGSLYAAGSYDGSIYLYDERCSGSVSSFHPSTFTSPGVKVNSRKAMKPKAPATTDMEGIAERAKARWMDRNVGLGITSLKWGVEGE</sequence>
<dbReference type="InterPro" id="IPR015943">
    <property type="entry name" value="WD40/YVTN_repeat-like_dom_sf"/>
</dbReference>
<protein>
    <submittedName>
        <fullName evidence="1">Uncharacterized protein</fullName>
    </submittedName>
</protein>
<feature type="non-terminal residue" evidence="1">
    <location>
        <position position="190"/>
    </location>
</feature>